<dbReference type="Gene3D" id="2.60.120.10">
    <property type="entry name" value="Jelly Rolls"/>
    <property type="match status" value="1"/>
</dbReference>
<dbReference type="RefSeq" id="WP_124870566.1">
    <property type="nucleotide sequence ID" value="NZ_RQJO01000007.1"/>
</dbReference>
<name>A0A3P1C108_9BACT</name>
<dbReference type="Pfam" id="PF00027">
    <property type="entry name" value="cNMP_binding"/>
    <property type="match status" value="1"/>
</dbReference>
<protein>
    <submittedName>
        <fullName evidence="2">Crp/Fnr family transcriptional regulator</fullName>
    </submittedName>
</protein>
<dbReference type="CDD" id="cd00038">
    <property type="entry name" value="CAP_ED"/>
    <property type="match status" value="1"/>
</dbReference>
<sequence>MFDVLRNHIEKKVSLTDDEFAQASALFTIRKLKKKQFLLQQGDVCRYESFVVTGCLKSYHTDDQGVDHVLRFSVEYHWAGDLDSFINKTPSSFNIEAMEPVTLLVIDEPSLDQLYQCVPKLETFFRLLNQNALIATSQRVIKNLSIPASERYHLFLQANPHLVQRIPLKDIASYLGITPVFLSKLRREKPGF</sequence>
<dbReference type="AlphaFoldDB" id="A0A3P1C108"/>
<organism evidence="2 3">
    <name type="scientific">Larkinella rosea</name>
    <dbReference type="NCBI Taxonomy" id="2025312"/>
    <lineage>
        <taxon>Bacteria</taxon>
        <taxon>Pseudomonadati</taxon>
        <taxon>Bacteroidota</taxon>
        <taxon>Cytophagia</taxon>
        <taxon>Cytophagales</taxon>
        <taxon>Spirosomataceae</taxon>
        <taxon>Larkinella</taxon>
    </lineage>
</organism>
<proteinExistence type="predicted"/>
<dbReference type="PROSITE" id="PS50042">
    <property type="entry name" value="CNMP_BINDING_3"/>
    <property type="match status" value="1"/>
</dbReference>
<comment type="caution">
    <text evidence="2">The sequence shown here is derived from an EMBL/GenBank/DDBJ whole genome shotgun (WGS) entry which is preliminary data.</text>
</comment>
<gene>
    <name evidence="2" type="ORF">EHT25_03215</name>
</gene>
<dbReference type="InterPro" id="IPR018490">
    <property type="entry name" value="cNMP-bd_dom_sf"/>
</dbReference>
<dbReference type="Proteomes" id="UP000271925">
    <property type="component" value="Unassembled WGS sequence"/>
</dbReference>
<dbReference type="InterPro" id="IPR014710">
    <property type="entry name" value="RmlC-like_jellyroll"/>
</dbReference>
<accession>A0A3P1C108</accession>
<feature type="domain" description="Cyclic nucleotide-binding" evidence="1">
    <location>
        <begin position="14"/>
        <end position="114"/>
    </location>
</feature>
<dbReference type="EMBL" id="RQJO01000007">
    <property type="protein sequence ID" value="RRB06816.1"/>
    <property type="molecule type" value="Genomic_DNA"/>
</dbReference>
<keyword evidence="3" id="KW-1185">Reference proteome</keyword>
<evidence type="ECO:0000259" key="1">
    <source>
        <dbReference type="PROSITE" id="PS50042"/>
    </source>
</evidence>
<reference evidence="2 3" key="1">
    <citation type="submission" date="2018-11" db="EMBL/GenBank/DDBJ databases">
        <authorList>
            <person name="Zhou Z."/>
            <person name="Wang G."/>
        </authorList>
    </citation>
    <scope>NUCLEOTIDE SEQUENCE [LARGE SCALE GENOMIC DNA]</scope>
    <source>
        <strain evidence="2 3">KCTC52004</strain>
    </source>
</reference>
<dbReference type="OrthoDB" id="1933280at2"/>
<dbReference type="SUPFAM" id="SSF51206">
    <property type="entry name" value="cAMP-binding domain-like"/>
    <property type="match status" value="1"/>
</dbReference>
<dbReference type="InterPro" id="IPR000595">
    <property type="entry name" value="cNMP-bd_dom"/>
</dbReference>
<evidence type="ECO:0000313" key="2">
    <source>
        <dbReference type="EMBL" id="RRB06816.1"/>
    </source>
</evidence>
<evidence type="ECO:0000313" key="3">
    <source>
        <dbReference type="Proteomes" id="UP000271925"/>
    </source>
</evidence>